<dbReference type="InterPro" id="IPR020846">
    <property type="entry name" value="MFS_dom"/>
</dbReference>
<reference evidence="10" key="1">
    <citation type="journal article" date="2017" name="Nat. Microbiol.">
        <title>Global analysis of biosynthetic gene clusters reveals vast potential of secondary metabolite production in Penicillium species.</title>
        <authorList>
            <person name="Nielsen J.C."/>
            <person name="Grijseels S."/>
            <person name="Prigent S."/>
            <person name="Ji B."/>
            <person name="Dainat J."/>
            <person name="Nielsen K.F."/>
            <person name="Frisvad J.C."/>
            <person name="Workman M."/>
            <person name="Nielsen J."/>
        </authorList>
    </citation>
    <scope>NUCLEOTIDE SEQUENCE [LARGE SCALE GENOMIC DNA]</scope>
    <source>
        <strain evidence="10">IBT 29525</strain>
    </source>
</reference>
<evidence type="ECO:0000256" key="5">
    <source>
        <dbReference type="ARBA" id="ARBA00023136"/>
    </source>
</evidence>
<feature type="transmembrane region" description="Helical" evidence="7">
    <location>
        <begin position="279"/>
        <end position="298"/>
    </location>
</feature>
<evidence type="ECO:0000256" key="3">
    <source>
        <dbReference type="ARBA" id="ARBA00022692"/>
    </source>
</evidence>
<evidence type="ECO:0000256" key="7">
    <source>
        <dbReference type="SAM" id="Phobius"/>
    </source>
</evidence>
<gene>
    <name evidence="9" type="ORF">PENSOL_c001G09977</name>
</gene>
<feature type="transmembrane region" description="Helical" evidence="7">
    <location>
        <begin position="250"/>
        <end position="270"/>
    </location>
</feature>
<organism evidence="9 10">
    <name type="scientific">Penicillium solitum</name>
    <dbReference type="NCBI Taxonomy" id="60172"/>
    <lineage>
        <taxon>Eukaryota</taxon>
        <taxon>Fungi</taxon>
        <taxon>Dikarya</taxon>
        <taxon>Ascomycota</taxon>
        <taxon>Pezizomycotina</taxon>
        <taxon>Eurotiomycetes</taxon>
        <taxon>Eurotiomycetidae</taxon>
        <taxon>Eurotiales</taxon>
        <taxon>Aspergillaceae</taxon>
        <taxon>Penicillium</taxon>
    </lineage>
</organism>
<accession>A0A1V6RRU2</accession>
<dbReference type="GO" id="GO:0016020">
    <property type="term" value="C:membrane"/>
    <property type="evidence" value="ECO:0007669"/>
    <property type="project" value="UniProtKB-SubCell"/>
</dbReference>
<dbReference type="InterPro" id="IPR036259">
    <property type="entry name" value="MFS_trans_sf"/>
</dbReference>
<evidence type="ECO:0000256" key="1">
    <source>
        <dbReference type="ARBA" id="ARBA00004141"/>
    </source>
</evidence>
<feature type="transmembrane region" description="Helical" evidence="7">
    <location>
        <begin position="347"/>
        <end position="365"/>
    </location>
</feature>
<dbReference type="AlphaFoldDB" id="A0A1V6RRU2"/>
<evidence type="ECO:0000313" key="9">
    <source>
        <dbReference type="EMBL" id="OQE04209.1"/>
    </source>
</evidence>
<keyword evidence="4 7" id="KW-1133">Transmembrane helix</keyword>
<evidence type="ECO:0000256" key="6">
    <source>
        <dbReference type="SAM" id="MobiDB-lite"/>
    </source>
</evidence>
<feature type="transmembrane region" description="Helical" evidence="7">
    <location>
        <begin position="90"/>
        <end position="114"/>
    </location>
</feature>
<feature type="transmembrane region" description="Helical" evidence="7">
    <location>
        <begin position="310"/>
        <end position="335"/>
    </location>
</feature>
<keyword evidence="10" id="KW-1185">Reference proteome</keyword>
<dbReference type="PROSITE" id="PS50850">
    <property type="entry name" value="MFS"/>
    <property type="match status" value="1"/>
</dbReference>
<dbReference type="EMBL" id="MDYO01000001">
    <property type="protein sequence ID" value="OQE04209.1"/>
    <property type="molecule type" value="Genomic_DNA"/>
</dbReference>
<dbReference type="Pfam" id="PF00083">
    <property type="entry name" value="Sugar_tr"/>
    <property type="match status" value="1"/>
</dbReference>
<proteinExistence type="inferred from homology"/>
<keyword evidence="3 7" id="KW-0812">Transmembrane</keyword>
<feature type="transmembrane region" description="Helical" evidence="7">
    <location>
        <begin position="57"/>
        <end position="78"/>
    </location>
</feature>
<sequence length="465" mass="50879">MAGTITSLFQVGAVIGIICGCEISDRFGRKSALLYCSIISIIGGIGVTAAQNMAMLLVFRFFAGAGSFAFLALTPGYISELATPNKRGLLGALVGVFIGFGYCCGGFIGLAFYYAENETLQWRGPLGIGLIWPLLMLVICPFVPESPRYLLMKNKTEAAWAVVSMLHDGPKEEDHLFALAEFSQMKQQADFDRDLDGSWLQLIKKPSYRKRLILASGISFLGQSTAVLVLNNYGPIFYSALGFDTRNQLILAGARDTIAFLGNILGAVFLDSIGRRRMLLIGFGGCLVTLSVFAATIAEFEKHNSMGTLGVGMTALFTFLLFYAAGVDAPTYVFMSEIFPSHMRSKGMAIAVGIYAFSAIVYLQVTPLAVANIGWKYFLVFIIIMTIGWVWMYIEVFETKCIPLEEMGAKFGDEDGVVVRLSDAMAEAHSKPNEIDSKSPQVEKEQTSLEHLEYSNEATAMRETK</sequence>
<evidence type="ECO:0000256" key="2">
    <source>
        <dbReference type="ARBA" id="ARBA00010992"/>
    </source>
</evidence>
<dbReference type="PANTHER" id="PTHR48022">
    <property type="entry name" value="PLASTIDIC GLUCOSE TRANSPORTER 4"/>
    <property type="match status" value="1"/>
</dbReference>
<dbReference type="SUPFAM" id="SSF103473">
    <property type="entry name" value="MFS general substrate transporter"/>
    <property type="match status" value="1"/>
</dbReference>
<feature type="transmembrane region" description="Helical" evidence="7">
    <location>
        <begin position="377"/>
        <end position="394"/>
    </location>
</feature>
<dbReference type="STRING" id="60172.A0A1V6RRU2"/>
<dbReference type="InterPro" id="IPR050360">
    <property type="entry name" value="MFS_Sugar_Transporters"/>
</dbReference>
<feature type="transmembrane region" description="Helical" evidence="7">
    <location>
        <begin position="126"/>
        <end position="143"/>
    </location>
</feature>
<protein>
    <recommendedName>
        <fullName evidence="8">Major facilitator superfamily (MFS) profile domain-containing protein</fullName>
    </recommendedName>
</protein>
<comment type="subcellular location">
    <subcellularLocation>
        <location evidence="1">Membrane</location>
        <topology evidence="1">Multi-pass membrane protein</topology>
    </subcellularLocation>
</comment>
<dbReference type="PROSITE" id="PS00216">
    <property type="entry name" value="SUGAR_TRANSPORT_1"/>
    <property type="match status" value="1"/>
</dbReference>
<evidence type="ECO:0000259" key="8">
    <source>
        <dbReference type="PROSITE" id="PS50850"/>
    </source>
</evidence>
<comment type="caution">
    <text evidence="9">The sequence shown here is derived from an EMBL/GenBank/DDBJ whole genome shotgun (WGS) entry which is preliminary data.</text>
</comment>
<keyword evidence="5 7" id="KW-0472">Membrane</keyword>
<dbReference type="GO" id="GO:0005351">
    <property type="term" value="F:carbohydrate:proton symporter activity"/>
    <property type="evidence" value="ECO:0007669"/>
    <property type="project" value="TreeGrafter"/>
</dbReference>
<dbReference type="Proteomes" id="UP000191612">
    <property type="component" value="Unassembled WGS sequence"/>
</dbReference>
<dbReference type="InterPro" id="IPR005828">
    <property type="entry name" value="MFS_sugar_transport-like"/>
</dbReference>
<feature type="domain" description="Major facilitator superfamily (MFS) profile" evidence="8">
    <location>
        <begin position="1"/>
        <end position="400"/>
    </location>
</feature>
<comment type="similarity">
    <text evidence="2">Belongs to the major facilitator superfamily. Sugar transporter (TC 2.A.1.1) family.</text>
</comment>
<evidence type="ECO:0000256" key="4">
    <source>
        <dbReference type="ARBA" id="ARBA00022989"/>
    </source>
</evidence>
<dbReference type="InterPro" id="IPR005829">
    <property type="entry name" value="Sugar_transporter_CS"/>
</dbReference>
<feature type="transmembrane region" description="Helical" evidence="7">
    <location>
        <begin position="32"/>
        <end position="51"/>
    </location>
</feature>
<dbReference type="Gene3D" id="1.20.1250.20">
    <property type="entry name" value="MFS general substrate transporter like domains"/>
    <property type="match status" value="1"/>
</dbReference>
<feature type="transmembrane region" description="Helical" evidence="7">
    <location>
        <begin position="212"/>
        <end position="230"/>
    </location>
</feature>
<name>A0A1V6RRU2_9EURO</name>
<evidence type="ECO:0000313" key="10">
    <source>
        <dbReference type="Proteomes" id="UP000191612"/>
    </source>
</evidence>
<feature type="region of interest" description="Disordered" evidence="6">
    <location>
        <begin position="429"/>
        <end position="465"/>
    </location>
</feature>
<dbReference type="PANTHER" id="PTHR48022:SF11">
    <property type="entry name" value="MONOSACCHARIDE TRANSPORTER (HXT8), PUTATIVE (AFU_ORTHOLOGUE AFUA_2G08120)-RELATED"/>
    <property type="match status" value="1"/>
</dbReference>